<sequence length="294" mass="32437">MTFAANVVSVLIASPSDTAAERDAVEQAIHQWNADRAERQGVVLMPLRWEVNAVPVMSDTPQGAINKQLLDRADIVIGVFFARLGQATKRYPSGTVEEIIEANEVGKPVHVYFSSADVPINQIDIGQLTHLKDVKADLRIRALYGEFASIDELKMKVRSALEHDLAELNLSTPAAPAREDEKPALRATYESRRKQYQDSKGRMKYRTVGTRVVVINSGNAVAREVRLSLEPVDGGALPARMDGWERPRDIAPNGGTSSYPLILMMGVAREYEATLTWTSEFGDEETTSHSLSFA</sequence>
<dbReference type="Proteomes" id="UP000093412">
    <property type="component" value="Unassembled WGS sequence"/>
</dbReference>
<name>A0ABX2Y159_9CELL</name>
<proteinExistence type="predicted"/>
<evidence type="ECO:0000313" key="1">
    <source>
        <dbReference type="EMBL" id="OCI30289.1"/>
    </source>
</evidence>
<accession>A0ABX2Y159</accession>
<protein>
    <recommendedName>
        <fullName evidence="3">DUF4062 domain-containing protein</fullName>
    </recommendedName>
</protein>
<keyword evidence="2" id="KW-1185">Reference proteome</keyword>
<dbReference type="RefSeq" id="WP_068626645.1">
    <property type="nucleotide sequence ID" value="NZ_MAQA01000040.1"/>
</dbReference>
<evidence type="ECO:0008006" key="3">
    <source>
        <dbReference type="Google" id="ProtNLM"/>
    </source>
</evidence>
<reference evidence="1 2" key="1">
    <citation type="submission" date="2016-06" db="EMBL/GenBank/DDBJ databases">
        <title>Genome sequence of Oerskovia enterophila DSM 43852.</title>
        <authorList>
            <person name="Poehlein A."/>
            <person name="Jag V."/>
            <person name="Bengelsdorf F.R."/>
            <person name="Daniel R."/>
            <person name="Duerre P."/>
        </authorList>
    </citation>
    <scope>NUCLEOTIDE SEQUENCE [LARGE SCALE GENOMIC DNA]</scope>
    <source>
        <strain evidence="1 2">DSM 43852</strain>
    </source>
</reference>
<gene>
    <name evidence="1" type="ORF">OERS_30270</name>
</gene>
<dbReference type="EMBL" id="MAQA01000040">
    <property type="protein sequence ID" value="OCI30289.1"/>
    <property type="molecule type" value="Genomic_DNA"/>
</dbReference>
<organism evidence="1 2">
    <name type="scientific">Oerskovia enterophila</name>
    <dbReference type="NCBI Taxonomy" id="43678"/>
    <lineage>
        <taxon>Bacteria</taxon>
        <taxon>Bacillati</taxon>
        <taxon>Actinomycetota</taxon>
        <taxon>Actinomycetes</taxon>
        <taxon>Micrococcales</taxon>
        <taxon>Cellulomonadaceae</taxon>
        <taxon>Oerskovia</taxon>
    </lineage>
</organism>
<evidence type="ECO:0000313" key="2">
    <source>
        <dbReference type="Proteomes" id="UP000093412"/>
    </source>
</evidence>
<comment type="caution">
    <text evidence="1">The sequence shown here is derived from an EMBL/GenBank/DDBJ whole genome shotgun (WGS) entry which is preliminary data.</text>
</comment>